<feature type="region of interest" description="Disordered" evidence="1">
    <location>
        <begin position="1"/>
        <end position="235"/>
    </location>
</feature>
<feature type="compositionally biased region" description="Low complexity" evidence="1">
    <location>
        <begin position="765"/>
        <end position="779"/>
    </location>
</feature>
<evidence type="ECO:0000256" key="2">
    <source>
        <dbReference type="SAM" id="Phobius"/>
    </source>
</evidence>
<dbReference type="Gene3D" id="1.10.510.10">
    <property type="entry name" value="Transferase(Phosphotransferase) domain 1"/>
    <property type="match status" value="1"/>
</dbReference>
<sequence length="1074" mass="114776">MDNKRNGSGPPPPPRNGGHKPPPPGRPATFQFTDDDDDAPFRPHEAGESLPELAADLVDDEAAPEDGDFADASMSQDRRSQPSPSPLRERRGAFLDDGEIALPPGLSQVVRSQASRFPFRDVADDDDELGAALTPADDEPTPPWADDDDDDAPTTAMPVQSSAGAGSSWPKAPVPKAIRDDDDDAPIADAVTTVRRRFGHEEDDFTDLNEPSRALAAARRRPPAAEQDAPTLKRRVDSAAVGAALDRSGLAPALEVTLHPVDDEPLPPPPIAAALDDDETLSPLIASAQSGVAFARPSLDEPAPPPEESEVDQPLSALTVPRDRRPGTPIHVSDLDDDDDDELGDPGDSMLAAPVKLAPPPREPLGEPFPLDLWSDPDELIGRDIERWRLVKPLTHGITTRVYAAIDEQTDRRVAIRVLGPDHSPAGRRGRQFLYEAQQLARLRHESLVEVIDAGITSDHLTYYVMEQVEGDSLGAVLRAEGPLPWQQVAILVTQICEALIVAADKGVVASDLNLGSVIRLHAGDDEARRRQPIKLLDVGIAPVASIYRSLDGNLVESKGTPPGHAEYMAPELASGGFPGESTSVYALGVMMYELLTGRTPFRGDSFLSIIKKQMYDEPNAPRLVVPQQDIAEPFEDVVLRALAKDPSRRYGSVRELHEAVLAARAREGELRRATAILALDPTDWDEESARKAEPSEPRAAHADPTPLATFTADLRQRDPALAAAVLDGPPPRAGQAARSAPVPQTRSSARSEPRAIPIPTALRSASPSGSMSSSRPEPSMILAHLAPPIRAPEPVLPRPKTAPLPVIVVAPPSAAAPAPNFVRNVSVAVILGAALLFLVILVSRRQNPPPRKDDAVAEGPRRAKDKEAPRSKKSARDARKQTADEPEPIVVGASGVVPQPVPEASPPQPVPEAIPEPSPVPEAIPQPTVVTPEPPPPAKVEPPPPAKVEPPPPAKVEPPPPAKSEPVAKTEPKPKPKPKPPASDLPLRIEPIRLKSYFTAMEPRVVKACSTFPGSAGARVSVKITVDVHGNVKAVAQDKAKGTPLGNCVENFVESSRFNETQQGGSRLHMFGF</sequence>
<evidence type="ECO:0000259" key="3">
    <source>
        <dbReference type="PROSITE" id="PS50011"/>
    </source>
</evidence>
<dbReference type="Pfam" id="PF00069">
    <property type="entry name" value="Pkinase"/>
    <property type="match status" value="1"/>
</dbReference>
<feature type="transmembrane region" description="Helical" evidence="2">
    <location>
        <begin position="822"/>
        <end position="843"/>
    </location>
</feature>
<evidence type="ECO:0000313" key="5">
    <source>
        <dbReference type="Proteomes" id="UP001221686"/>
    </source>
</evidence>
<accession>A0ABT5E9Z1</accession>
<dbReference type="Gene3D" id="3.30.200.20">
    <property type="entry name" value="Phosphorylase Kinase, domain 1"/>
    <property type="match status" value="1"/>
</dbReference>
<dbReference type="CDD" id="cd14014">
    <property type="entry name" value="STKc_PknB_like"/>
    <property type="match status" value="1"/>
</dbReference>
<proteinExistence type="predicted"/>
<feature type="compositionally biased region" description="Basic and acidic residues" evidence="1">
    <location>
        <begin position="688"/>
        <end position="702"/>
    </location>
</feature>
<feature type="domain" description="Protein kinase" evidence="3">
    <location>
        <begin position="388"/>
        <end position="661"/>
    </location>
</feature>
<dbReference type="PRINTS" id="PR01217">
    <property type="entry name" value="PRICHEXTENSN"/>
</dbReference>
<feature type="compositionally biased region" description="Acidic residues" evidence="1">
    <location>
        <begin position="57"/>
        <end position="69"/>
    </location>
</feature>
<feature type="compositionally biased region" description="Basic and acidic residues" evidence="1">
    <location>
        <begin position="851"/>
        <end position="884"/>
    </location>
</feature>
<keyword evidence="4" id="KW-0808">Transferase</keyword>
<keyword evidence="4" id="KW-0418">Kinase</keyword>
<dbReference type="InterPro" id="IPR011009">
    <property type="entry name" value="Kinase-like_dom_sf"/>
</dbReference>
<dbReference type="SUPFAM" id="SSF56112">
    <property type="entry name" value="Protein kinase-like (PK-like)"/>
    <property type="match status" value="1"/>
</dbReference>
<dbReference type="Proteomes" id="UP001221686">
    <property type="component" value="Unassembled WGS sequence"/>
</dbReference>
<feature type="compositionally biased region" description="Pro residues" evidence="1">
    <location>
        <begin position="900"/>
        <end position="925"/>
    </location>
</feature>
<organism evidence="4 5">
    <name type="scientific">Nannocystis bainbridge</name>
    <dbReference type="NCBI Taxonomy" id="2995303"/>
    <lineage>
        <taxon>Bacteria</taxon>
        <taxon>Pseudomonadati</taxon>
        <taxon>Myxococcota</taxon>
        <taxon>Polyangia</taxon>
        <taxon>Nannocystales</taxon>
        <taxon>Nannocystaceae</taxon>
        <taxon>Nannocystis</taxon>
    </lineage>
</organism>
<keyword evidence="2" id="KW-1133">Transmembrane helix</keyword>
<feature type="compositionally biased region" description="Acidic residues" evidence="1">
    <location>
        <begin position="136"/>
        <end position="152"/>
    </location>
</feature>
<feature type="region of interest" description="Disordered" evidence="1">
    <location>
        <begin position="847"/>
        <end position="988"/>
    </location>
</feature>
<keyword evidence="5" id="KW-1185">Reference proteome</keyword>
<feature type="region of interest" description="Disordered" evidence="1">
    <location>
        <begin position="725"/>
        <end position="779"/>
    </location>
</feature>
<keyword evidence="2" id="KW-0812">Transmembrane</keyword>
<keyword evidence="2" id="KW-0472">Membrane</keyword>
<reference evidence="4 5" key="1">
    <citation type="submission" date="2022-11" db="EMBL/GenBank/DDBJ databases">
        <title>Minimal conservation of predation-associated metabolite biosynthetic gene clusters underscores biosynthetic potential of Myxococcota including descriptions for ten novel species: Archangium lansinium sp. nov., Myxococcus landrumus sp. nov., Nannocystis bai.</title>
        <authorList>
            <person name="Ahearne A."/>
            <person name="Stevens C."/>
            <person name="Dowd S."/>
        </authorList>
    </citation>
    <scope>NUCLEOTIDE SEQUENCE [LARGE SCALE GENOMIC DNA]</scope>
    <source>
        <strain evidence="4 5">BB15-2</strain>
    </source>
</reference>
<gene>
    <name evidence="4" type="ORF">POL25_32080</name>
</gene>
<dbReference type="PROSITE" id="PS50011">
    <property type="entry name" value="PROTEIN_KINASE_DOM"/>
    <property type="match status" value="1"/>
</dbReference>
<comment type="caution">
    <text evidence="4">The sequence shown here is derived from an EMBL/GenBank/DDBJ whole genome shotgun (WGS) entry which is preliminary data.</text>
</comment>
<evidence type="ECO:0000256" key="1">
    <source>
        <dbReference type="SAM" id="MobiDB-lite"/>
    </source>
</evidence>
<dbReference type="InterPro" id="IPR053235">
    <property type="entry name" value="Ser_Thr_kinase"/>
</dbReference>
<name>A0ABT5E9Z1_9BACT</name>
<feature type="region of interest" description="Disordered" evidence="1">
    <location>
        <begin position="286"/>
        <end position="362"/>
    </location>
</feature>
<feature type="compositionally biased region" description="Pro residues" evidence="1">
    <location>
        <begin position="9"/>
        <end position="26"/>
    </location>
</feature>
<feature type="compositionally biased region" description="Acidic residues" evidence="1">
    <location>
        <begin position="335"/>
        <end position="345"/>
    </location>
</feature>
<protein>
    <submittedName>
        <fullName evidence="4">Protein kinase</fullName>
    </submittedName>
</protein>
<dbReference type="InterPro" id="IPR000719">
    <property type="entry name" value="Prot_kinase_dom"/>
</dbReference>
<dbReference type="GO" id="GO:0016301">
    <property type="term" value="F:kinase activity"/>
    <property type="evidence" value="ECO:0007669"/>
    <property type="project" value="UniProtKB-KW"/>
</dbReference>
<feature type="region of interest" description="Disordered" evidence="1">
    <location>
        <begin position="685"/>
        <end position="706"/>
    </location>
</feature>
<dbReference type="RefSeq" id="WP_272090093.1">
    <property type="nucleotide sequence ID" value="NZ_JAQNDL010000003.1"/>
</dbReference>
<dbReference type="EMBL" id="JAQNDL010000003">
    <property type="protein sequence ID" value="MDC0721591.1"/>
    <property type="molecule type" value="Genomic_DNA"/>
</dbReference>
<feature type="compositionally biased region" description="Pro residues" evidence="1">
    <location>
        <begin position="933"/>
        <end position="964"/>
    </location>
</feature>
<evidence type="ECO:0000313" key="4">
    <source>
        <dbReference type="EMBL" id="MDC0721591.1"/>
    </source>
</evidence>
<dbReference type="PANTHER" id="PTHR24361">
    <property type="entry name" value="MITOGEN-ACTIVATED KINASE KINASE KINASE"/>
    <property type="match status" value="1"/>
</dbReference>